<protein>
    <submittedName>
        <fullName evidence="1">Uncharacterized protein</fullName>
    </submittedName>
</protein>
<feature type="non-terminal residue" evidence="1">
    <location>
        <position position="1"/>
    </location>
</feature>
<organism evidence="1">
    <name type="scientific">Nothobranchius kuhntae</name>
    <name type="common">Beira killifish</name>
    <dbReference type="NCBI Taxonomy" id="321403"/>
    <lineage>
        <taxon>Eukaryota</taxon>
        <taxon>Metazoa</taxon>
        <taxon>Chordata</taxon>
        <taxon>Craniata</taxon>
        <taxon>Vertebrata</taxon>
        <taxon>Euteleostomi</taxon>
        <taxon>Actinopterygii</taxon>
        <taxon>Neopterygii</taxon>
        <taxon>Teleostei</taxon>
        <taxon>Neoteleostei</taxon>
        <taxon>Acanthomorphata</taxon>
        <taxon>Ovalentaria</taxon>
        <taxon>Atherinomorphae</taxon>
        <taxon>Cyprinodontiformes</taxon>
        <taxon>Nothobranchiidae</taxon>
        <taxon>Nothobranchius</taxon>
    </lineage>
</organism>
<sequence length="114" mass="13371">DMTRLRGKTSEDMYQNSSKRVVKISSQSVMLLDPLGNEGCYERKIMPNWRNFLKMKGNEEFRVDWKMERLPHNKQMDSSSCGVLMLKFAEHYLMSGEVAVHSRSRWAATHRNCL</sequence>
<dbReference type="EMBL" id="HAED01013682">
    <property type="protein sequence ID" value="SBR00127.1"/>
    <property type="molecule type" value="Transcribed_RNA"/>
</dbReference>
<proteinExistence type="predicted"/>
<accession>A0A1A8IS09</accession>
<evidence type="ECO:0000313" key="1">
    <source>
        <dbReference type="EMBL" id="SBR00127.1"/>
    </source>
</evidence>
<name>A0A1A8IS09_NOTKU</name>
<reference evidence="1" key="2">
    <citation type="submission" date="2016-06" db="EMBL/GenBank/DDBJ databases">
        <title>The genome of a short-lived fish provides insights into sex chromosome evolution and the genetic control of aging.</title>
        <authorList>
            <person name="Reichwald K."/>
            <person name="Felder M."/>
            <person name="Petzold A."/>
            <person name="Koch P."/>
            <person name="Groth M."/>
            <person name="Platzer M."/>
        </authorList>
    </citation>
    <scope>NUCLEOTIDE SEQUENCE</scope>
    <source>
        <tissue evidence="1">Brain</tissue>
    </source>
</reference>
<dbReference type="InterPro" id="IPR038765">
    <property type="entry name" value="Papain-like_cys_pep_sf"/>
</dbReference>
<dbReference type="Gene3D" id="3.40.395.10">
    <property type="entry name" value="Adenoviral Proteinase, Chain A"/>
    <property type="match status" value="1"/>
</dbReference>
<gene>
    <name evidence="1" type="primary">Nfu_g_1_002803</name>
</gene>
<reference evidence="1" key="1">
    <citation type="submission" date="2016-05" db="EMBL/GenBank/DDBJ databases">
        <authorList>
            <person name="Lavstsen T."/>
            <person name="Jespersen J.S."/>
        </authorList>
    </citation>
    <scope>NUCLEOTIDE SEQUENCE</scope>
    <source>
        <tissue evidence="1">Brain</tissue>
    </source>
</reference>
<dbReference type="AlphaFoldDB" id="A0A1A8IS09"/>
<dbReference type="SUPFAM" id="SSF54001">
    <property type="entry name" value="Cysteine proteinases"/>
    <property type="match status" value="1"/>
</dbReference>